<dbReference type="Pfam" id="PF04347">
    <property type="entry name" value="FliO"/>
    <property type="match status" value="1"/>
</dbReference>
<keyword evidence="5 7" id="KW-0975">Bacterial flagellum</keyword>
<evidence type="ECO:0000256" key="7">
    <source>
        <dbReference type="RuleBase" id="RU362064"/>
    </source>
</evidence>
<keyword evidence="4 7" id="KW-0472">Membrane</keyword>
<evidence type="ECO:0000256" key="3">
    <source>
        <dbReference type="ARBA" id="ARBA00022989"/>
    </source>
</evidence>
<dbReference type="RefSeq" id="WP_309202826.1">
    <property type="nucleotide sequence ID" value="NZ_CP133548.1"/>
</dbReference>
<evidence type="ECO:0000256" key="2">
    <source>
        <dbReference type="ARBA" id="ARBA00022692"/>
    </source>
</evidence>
<sequence>MMKLAFYTFAFLVTTPLFSASETKATVPSASNSLMSVGVALLFILLVIFACAWLLRKLSGQNLGRNSLIKLKSSFMLGAKERLIVVEVDGKVLLLGVTAQNISKIEELSTDCLEQSESAQRPTFQEAFKSQLKKAMGKSDDV</sequence>
<accession>A0AA51X705</accession>
<keyword evidence="3 7" id="KW-1133">Transmembrane helix</keyword>
<reference evidence="9 10" key="1">
    <citation type="submission" date="2023-08" db="EMBL/GenBank/DDBJ databases">
        <title>Pleionea litopenaei sp. nov., isolated from stomach of juvenile Litopenaeus vannamei.</title>
        <authorList>
            <person name="Rho A.M."/>
            <person name="Hwang C.Y."/>
        </authorList>
    </citation>
    <scope>NUCLEOTIDE SEQUENCE [LARGE SCALE GENOMIC DNA]</scope>
    <source>
        <strain evidence="9 10">HL-JVS1</strain>
    </source>
</reference>
<dbReference type="KEGG" id="plei:Q9312_01865"/>
<dbReference type="GO" id="GO:0005886">
    <property type="term" value="C:plasma membrane"/>
    <property type="evidence" value="ECO:0007669"/>
    <property type="project" value="UniProtKB-SubCell"/>
</dbReference>
<keyword evidence="2 7" id="KW-0812">Transmembrane</keyword>
<dbReference type="InterPro" id="IPR022781">
    <property type="entry name" value="Flagellar_biosynth_FliO"/>
</dbReference>
<comment type="subcellular location">
    <subcellularLocation>
        <location evidence="7">Cell membrane</location>
    </subcellularLocation>
    <subcellularLocation>
        <location evidence="7">Bacterial flagellum basal body</location>
    </subcellularLocation>
</comment>
<feature type="signal peptide" evidence="8">
    <location>
        <begin position="1"/>
        <end position="19"/>
    </location>
</feature>
<keyword evidence="9" id="KW-0966">Cell projection</keyword>
<evidence type="ECO:0000256" key="4">
    <source>
        <dbReference type="ARBA" id="ARBA00023136"/>
    </source>
</evidence>
<protein>
    <recommendedName>
        <fullName evidence="7">Flagellar protein</fullName>
    </recommendedName>
</protein>
<keyword evidence="9" id="KW-0282">Flagellum</keyword>
<keyword evidence="1 7" id="KW-1003">Cell membrane</keyword>
<comment type="similarity">
    <text evidence="6 7">Belongs to the FliO/MopB family.</text>
</comment>
<evidence type="ECO:0000313" key="10">
    <source>
        <dbReference type="Proteomes" id="UP001239782"/>
    </source>
</evidence>
<evidence type="ECO:0000313" key="9">
    <source>
        <dbReference type="EMBL" id="WMS87683.1"/>
    </source>
</evidence>
<dbReference type="EMBL" id="CP133548">
    <property type="protein sequence ID" value="WMS87683.1"/>
    <property type="molecule type" value="Genomic_DNA"/>
</dbReference>
<dbReference type="GO" id="GO:0044781">
    <property type="term" value="P:bacterial-type flagellum organization"/>
    <property type="evidence" value="ECO:0007669"/>
    <property type="project" value="UniProtKB-UniRule"/>
</dbReference>
<dbReference type="PANTHER" id="PTHR38766:SF1">
    <property type="entry name" value="FLAGELLAR PROTEIN FLIO"/>
    <property type="match status" value="1"/>
</dbReference>
<organism evidence="9 10">
    <name type="scientific">Pleionea litopenaei</name>
    <dbReference type="NCBI Taxonomy" id="3070815"/>
    <lineage>
        <taxon>Bacteria</taxon>
        <taxon>Pseudomonadati</taxon>
        <taxon>Pseudomonadota</taxon>
        <taxon>Gammaproteobacteria</taxon>
        <taxon>Oceanospirillales</taxon>
        <taxon>Pleioneaceae</taxon>
        <taxon>Pleionea</taxon>
    </lineage>
</organism>
<evidence type="ECO:0000256" key="1">
    <source>
        <dbReference type="ARBA" id="ARBA00022475"/>
    </source>
</evidence>
<keyword evidence="9" id="KW-0969">Cilium</keyword>
<dbReference type="Proteomes" id="UP001239782">
    <property type="component" value="Chromosome"/>
</dbReference>
<gene>
    <name evidence="9" type="primary">fliO</name>
    <name evidence="9" type="ORF">Q9312_01865</name>
</gene>
<evidence type="ECO:0000256" key="6">
    <source>
        <dbReference type="ARBA" id="ARBA00037937"/>
    </source>
</evidence>
<keyword evidence="10" id="KW-1185">Reference proteome</keyword>
<dbReference type="NCBIfam" id="TIGR03500">
    <property type="entry name" value="FliO_TIGR"/>
    <property type="match status" value="1"/>
</dbReference>
<evidence type="ECO:0000256" key="8">
    <source>
        <dbReference type="SAM" id="SignalP"/>
    </source>
</evidence>
<evidence type="ECO:0000256" key="5">
    <source>
        <dbReference type="ARBA" id="ARBA00023143"/>
    </source>
</evidence>
<proteinExistence type="inferred from homology"/>
<name>A0AA51X705_9GAMM</name>
<dbReference type="GO" id="GO:0009425">
    <property type="term" value="C:bacterial-type flagellum basal body"/>
    <property type="evidence" value="ECO:0007669"/>
    <property type="project" value="UniProtKB-SubCell"/>
</dbReference>
<keyword evidence="8" id="KW-0732">Signal</keyword>
<feature type="transmembrane region" description="Helical" evidence="7">
    <location>
        <begin position="35"/>
        <end position="55"/>
    </location>
</feature>
<dbReference type="AlphaFoldDB" id="A0AA51X705"/>
<dbReference type="InterPro" id="IPR052205">
    <property type="entry name" value="FliO/MopB"/>
</dbReference>
<feature type="chain" id="PRO_5041292775" description="Flagellar protein" evidence="8">
    <location>
        <begin position="20"/>
        <end position="142"/>
    </location>
</feature>
<dbReference type="PANTHER" id="PTHR38766">
    <property type="entry name" value="FLAGELLAR PROTEIN FLIO"/>
    <property type="match status" value="1"/>
</dbReference>